<dbReference type="RefSeq" id="WP_066960214.1">
    <property type="nucleotide sequence ID" value="NZ_CP023449.1"/>
</dbReference>
<proteinExistence type="predicted"/>
<dbReference type="Proteomes" id="UP000218934">
    <property type="component" value="Unassembled WGS sequence"/>
</dbReference>
<sequence>MSDPALPARPSPLQRLKAYAAHPDPLAESCNWIALVVASNQPIYPLYLLWIVGGDWWISVWTFLSTPFFLAVPAVARRHAAMGRALLPLAGIGNGIVSAKAFGVASGVELFLVACSLIGLLAFRRGEGRWTLGIFAAAAAALLLHDHYGPPLGRFDAGQYAAFFRLNAYSVAGLCFVILWSLGRLRLGKGRPVSG</sequence>
<dbReference type="OrthoDB" id="7593905at2"/>
<keyword evidence="1" id="KW-1133">Transmembrane helix</keyword>
<protein>
    <submittedName>
        <fullName evidence="2">Uncharacterized protein</fullName>
    </submittedName>
</protein>
<keyword evidence="3" id="KW-1185">Reference proteome</keyword>
<keyword evidence="1" id="KW-0472">Membrane</keyword>
<dbReference type="KEGG" id="rdi:CMV14_02140"/>
<dbReference type="AlphaFoldDB" id="A0A2A4G1F8"/>
<feature type="transmembrane region" description="Helical" evidence="1">
    <location>
        <begin position="56"/>
        <end position="76"/>
    </location>
</feature>
<organism evidence="2 3">
    <name type="scientific">Rhizorhabdus dicambivorans</name>
    <dbReference type="NCBI Taxonomy" id="1850238"/>
    <lineage>
        <taxon>Bacteria</taxon>
        <taxon>Pseudomonadati</taxon>
        <taxon>Pseudomonadota</taxon>
        <taxon>Alphaproteobacteria</taxon>
        <taxon>Sphingomonadales</taxon>
        <taxon>Sphingomonadaceae</taxon>
        <taxon>Rhizorhabdus</taxon>
    </lineage>
</organism>
<dbReference type="EMBL" id="NWUF01000003">
    <property type="protein sequence ID" value="PCE43560.1"/>
    <property type="molecule type" value="Genomic_DNA"/>
</dbReference>
<keyword evidence="1" id="KW-0812">Transmembrane</keyword>
<feature type="transmembrane region" description="Helical" evidence="1">
    <location>
        <begin position="160"/>
        <end position="182"/>
    </location>
</feature>
<reference evidence="2 3" key="1">
    <citation type="submission" date="2017-09" db="EMBL/GenBank/DDBJ databases">
        <title>The Catabolism of 3,6-Dichlorosalicylic acid is Initiated by the Cytochrome P450 Monooxygenase DsmABC in Rhizorhabdus dicambivorans Ndbn-20.</title>
        <authorList>
            <person name="Na L."/>
        </authorList>
    </citation>
    <scope>NUCLEOTIDE SEQUENCE [LARGE SCALE GENOMIC DNA]</scope>
    <source>
        <strain evidence="2 3">Ndbn-20m</strain>
    </source>
</reference>
<name>A0A2A4G1F8_9SPHN</name>
<feature type="transmembrane region" description="Helical" evidence="1">
    <location>
        <begin position="103"/>
        <end position="123"/>
    </location>
</feature>
<evidence type="ECO:0000256" key="1">
    <source>
        <dbReference type="SAM" id="Phobius"/>
    </source>
</evidence>
<evidence type="ECO:0000313" key="3">
    <source>
        <dbReference type="Proteomes" id="UP000218934"/>
    </source>
</evidence>
<evidence type="ECO:0000313" key="2">
    <source>
        <dbReference type="EMBL" id="PCE43560.1"/>
    </source>
</evidence>
<comment type="caution">
    <text evidence="2">The sequence shown here is derived from an EMBL/GenBank/DDBJ whole genome shotgun (WGS) entry which is preliminary data.</text>
</comment>
<feature type="transmembrane region" description="Helical" evidence="1">
    <location>
        <begin position="130"/>
        <end position="148"/>
    </location>
</feature>
<accession>A0A2A4G1F8</accession>
<gene>
    <name evidence="2" type="ORF">COO09_04460</name>
</gene>